<evidence type="ECO:0000313" key="4">
    <source>
        <dbReference type="Proteomes" id="UP001595533"/>
    </source>
</evidence>
<evidence type="ECO:0000256" key="1">
    <source>
        <dbReference type="SAM" id="SignalP"/>
    </source>
</evidence>
<evidence type="ECO:0000313" key="3">
    <source>
        <dbReference type="EMBL" id="MFC3194289.1"/>
    </source>
</evidence>
<dbReference type="RefSeq" id="WP_077410964.1">
    <property type="nucleotide sequence ID" value="NZ_JBHRTS010000004.1"/>
</dbReference>
<proteinExistence type="predicted"/>
<dbReference type="EMBL" id="JBHRTS010000004">
    <property type="protein sequence ID" value="MFC3194289.1"/>
    <property type="molecule type" value="Genomic_DNA"/>
</dbReference>
<dbReference type="PANTHER" id="PTHR12147:SF26">
    <property type="entry name" value="PEPTIDASE M28 DOMAIN-CONTAINING PROTEIN"/>
    <property type="match status" value="1"/>
</dbReference>
<feature type="chain" id="PRO_5045180074" evidence="1">
    <location>
        <begin position="22"/>
        <end position="555"/>
    </location>
</feature>
<dbReference type="SUPFAM" id="SSF53187">
    <property type="entry name" value="Zn-dependent exopeptidases"/>
    <property type="match status" value="1"/>
</dbReference>
<feature type="signal peptide" evidence="1">
    <location>
        <begin position="1"/>
        <end position="21"/>
    </location>
</feature>
<keyword evidence="4" id="KW-1185">Reference proteome</keyword>
<dbReference type="Proteomes" id="UP001595533">
    <property type="component" value="Unassembled WGS sequence"/>
</dbReference>
<dbReference type="InterPro" id="IPR045175">
    <property type="entry name" value="M28_fam"/>
</dbReference>
<dbReference type="Pfam" id="PF04389">
    <property type="entry name" value="Peptidase_M28"/>
    <property type="match status" value="1"/>
</dbReference>
<dbReference type="InterPro" id="IPR007484">
    <property type="entry name" value="Peptidase_M28"/>
</dbReference>
<evidence type="ECO:0000259" key="2">
    <source>
        <dbReference type="Pfam" id="PF04389"/>
    </source>
</evidence>
<dbReference type="Gene3D" id="3.40.630.10">
    <property type="entry name" value="Zn peptidases"/>
    <property type="match status" value="1"/>
</dbReference>
<comment type="caution">
    <text evidence="3">The sequence shown here is derived from an EMBL/GenBank/DDBJ whole genome shotgun (WGS) entry which is preliminary data.</text>
</comment>
<sequence>MNTKTFIISWLVMHLIFNAEAEISFNSGLTGTWHDELVPGQGLIIEIIPRNQQLFAGWFTFNPFGEPVDQPHWLSLHGHYSGSLAQVILLETTQGVFVTPSETSFTDQGYASLTALSCTELLYEYVLSAGGKSGSINLTRATPDVHCAEQLDDPVETSPFNYPPTVTLTNTTVDETHIHLVFDATDPERDQLELRFRVHGPDGQTHDIALPYLIGHVGHPVVSGQQQRVSWAYSRDLQLQELGWTALQVEIIADDHYSSTTQSIVDSVSEARIISDIQALEGIRHHQTNPLGLAQARQYIIGQMSNHPLTLEEQTFMHQGSEGVNIIGILAADLPVEDTFIIDGHYDTVSRTPGADDNASGTAGMLEAMRVLSQFNTRANIRFIAFDKEELGLVGSRHYARIKPADEQITGLINFEMIGYTCSAQPECVNFPNADTSIYNIMSAFASRMGNTFQQIGQNHVPGLKITSVTDDGDANFRRSDHAPFWDLGVDALFLTDGANFRTPHYHQTSDRLHTLDTTFATRVVQTAVGTIASLAGVHHTGSDITAVIDLNGEN</sequence>
<dbReference type="PANTHER" id="PTHR12147">
    <property type="entry name" value="METALLOPEPTIDASE M28 FAMILY MEMBER"/>
    <property type="match status" value="1"/>
</dbReference>
<gene>
    <name evidence="3" type="ORF">ACFODZ_08565</name>
</gene>
<reference evidence="4" key="1">
    <citation type="journal article" date="2019" name="Int. J. Syst. Evol. Microbiol.">
        <title>The Global Catalogue of Microorganisms (GCM) 10K type strain sequencing project: providing services to taxonomists for standard genome sequencing and annotation.</title>
        <authorList>
            <consortium name="The Broad Institute Genomics Platform"/>
            <consortium name="The Broad Institute Genome Sequencing Center for Infectious Disease"/>
            <person name="Wu L."/>
            <person name="Ma J."/>
        </authorList>
    </citation>
    <scope>NUCLEOTIDE SEQUENCE [LARGE SCALE GENOMIC DNA]</scope>
    <source>
        <strain evidence="4">KCTC 42953</strain>
    </source>
</reference>
<name>A0ABV7J8P3_9GAMM</name>
<accession>A0ABV7J8P3</accession>
<keyword evidence="1" id="KW-0732">Signal</keyword>
<feature type="domain" description="Peptidase M28" evidence="2">
    <location>
        <begin position="325"/>
        <end position="528"/>
    </location>
</feature>
<protein>
    <submittedName>
        <fullName evidence="3">M28 family metallopeptidase</fullName>
    </submittedName>
</protein>
<organism evidence="3 4">
    <name type="scientific">Marinicella sediminis</name>
    <dbReference type="NCBI Taxonomy" id="1792834"/>
    <lineage>
        <taxon>Bacteria</taxon>
        <taxon>Pseudomonadati</taxon>
        <taxon>Pseudomonadota</taxon>
        <taxon>Gammaproteobacteria</taxon>
        <taxon>Lysobacterales</taxon>
        <taxon>Marinicellaceae</taxon>
        <taxon>Marinicella</taxon>
    </lineage>
</organism>